<keyword evidence="2" id="KW-1185">Reference proteome</keyword>
<evidence type="ECO:0000313" key="2">
    <source>
        <dbReference type="Proteomes" id="UP000596661"/>
    </source>
</evidence>
<dbReference type="AlphaFoldDB" id="A0A803PCM0"/>
<dbReference type="EnsemblPlants" id="evm.model.04.1324">
    <property type="protein sequence ID" value="cds.evm.model.04.1324"/>
    <property type="gene ID" value="evm.TU.04.1324"/>
</dbReference>
<dbReference type="Gramene" id="evm.model.04.1324">
    <property type="protein sequence ID" value="cds.evm.model.04.1324"/>
    <property type="gene ID" value="evm.TU.04.1324"/>
</dbReference>
<name>A0A803PCM0_CANSA</name>
<evidence type="ECO:0000313" key="1">
    <source>
        <dbReference type="EnsemblPlants" id="cds.evm.model.04.1324"/>
    </source>
</evidence>
<proteinExistence type="predicted"/>
<organism evidence="1 2">
    <name type="scientific">Cannabis sativa</name>
    <name type="common">Hemp</name>
    <name type="synonym">Marijuana</name>
    <dbReference type="NCBI Taxonomy" id="3483"/>
    <lineage>
        <taxon>Eukaryota</taxon>
        <taxon>Viridiplantae</taxon>
        <taxon>Streptophyta</taxon>
        <taxon>Embryophyta</taxon>
        <taxon>Tracheophyta</taxon>
        <taxon>Spermatophyta</taxon>
        <taxon>Magnoliopsida</taxon>
        <taxon>eudicotyledons</taxon>
        <taxon>Gunneridae</taxon>
        <taxon>Pentapetalae</taxon>
        <taxon>rosids</taxon>
        <taxon>fabids</taxon>
        <taxon>Rosales</taxon>
        <taxon>Cannabaceae</taxon>
        <taxon>Cannabis</taxon>
    </lineage>
</organism>
<dbReference type="Proteomes" id="UP000596661">
    <property type="component" value="Chromosome 4"/>
</dbReference>
<reference evidence="1" key="2">
    <citation type="submission" date="2021-03" db="UniProtKB">
        <authorList>
            <consortium name="EnsemblPlants"/>
        </authorList>
    </citation>
    <scope>IDENTIFICATION</scope>
</reference>
<sequence length="121" mass="12932">MGSTLGTVSGLASPKVSFSKGWLLQRLASPKVSFPEGKLPRRKGLSVGDCSLSGHEDGLRFLCDEGEACILILFVLLVLWQVRSVKLLIFAFVSPRDVVALVVSVLATRGFGRLVGICLCA</sequence>
<reference evidence="1" key="1">
    <citation type="submission" date="2018-11" db="EMBL/GenBank/DDBJ databases">
        <authorList>
            <person name="Grassa J C."/>
        </authorList>
    </citation>
    <scope>NUCLEOTIDE SEQUENCE [LARGE SCALE GENOMIC DNA]</scope>
</reference>
<protein>
    <submittedName>
        <fullName evidence="1">Uncharacterized protein</fullName>
    </submittedName>
</protein>
<dbReference type="EMBL" id="UZAU01000385">
    <property type="status" value="NOT_ANNOTATED_CDS"/>
    <property type="molecule type" value="Genomic_DNA"/>
</dbReference>
<accession>A0A803PCM0</accession>